<evidence type="ECO:0000313" key="3">
    <source>
        <dbReference type="Proteomes" id="UP000249396"/>
    </source>
</evidence>
<reference evidence="2 3" key="1">
    <citation type="journal article" date="2018" name="Aquat. Microb. Ecol.">
        <title>Gammaproteobacterial methanotrophs dominate.</title>
        <authorList>
            <person name="Rissanen A.J."/>
            <person name="Saarenheimo J."/>
            <person name="Tiirola M."/>
            <person name="Peura S."/>
            <person name="Aalto S.L."/>
            <person name="Karvinen A."/>
            <person name="Nykanen H."/>
        </authorList>
    </citation>
    <scope>NUCLEOTIDE SEQUENCE [LARGE SCALE GENOMIC DNA]</scope>
    <source>
        <strain evidence="2">AMbin10</strain>
    </source>
</reference>
<name>A0A2W4QJ36_9GAMM</name>
<dbReference type="EMBL" id="QJPH01000531">
    <property type="protein sequence ID" value="PZN71226.1"/>
    <property type="molecule type" value="Genomic_DNA"/>
</dbReference>
<feature type="chain" id="PRO_5016019311" evidence="1">
    <location>
        <begin position="20"/>
        <end position="106"/>
    </location>
</feature>
<dbReference type="AlphaFoldDB" id="A0A2W4QJ36"/>
<proteinExistence type="predicted"/>
<dbReference type="Proteomes" id="UP000249396">
    <property type="component" value="Unassembled WGS sequence"/>
</dbReference>
<feature type="signal peptide" evidence="1">
    <location>
        <begin position="1"/>
        <end position="19"/>
    </location>
</feature>
<comment type="caution">
    <text evidence="2">The sequence shown here is derived from an EMBL/GenBank/DDBJ whole genome shotgun (WGS) entry which is preliminary data.</text>
</comment>
<gene>
    <name evidence="2" type="ORF">DM484_26845</name>
</gene>
<organism evidence="2 3">
    <name type="scientific">Candidatus Methylumidiphilus alinenensis</name>
    <dbReference type="NCBI Taxonomy" id="2202197"/>
    <lineage>
        <taxon>Bacteria</taxon>
        <taxon>Pseudomonadati</taxon>
        <taxon>Pseudomonadota</taxon>
        <taxon>Gammaproteobacteria</taxon>
        <taxon>Methylococcales</taxon>
        <taxon>Candidatus Methylumidiphilus</taxon>
    </lineage>
</organism>
<evidence type="ECO:0000313" key="2">
    <source>
        <dbReference type="EMBL" id="PZN71226.1"/>
    </source>
</evidence>
<evidence type="ECO:0000256" key="1">
    <source>
        <dbReference type="SAM" id="SignalP"/>
    </source>
</evidence>
<accession>A0A2W4QJ36</accession>
<keyword evidence="1" id="KW-0732">Signal</keyword>
<protein>
    <submittedName>
        <fullName evidence="2">Uncharacterized protein</fullName>
    </submittedName>
</protein>
<sequence>MKTYSSILLLLTMACSAQADDSGLSAGQSAMAARAIAYANVVQPPQQTQVQVYQGNGQQPAGVGGSSNMNLSIGSYYGNGTGQPPRENIVSVGNVIQVCENCSSGR</sequence>
<dbReference type="PROSITE" id="PS51257">
    <property type="entry name" value="PROKAR_LIPOPROTEIN"/>
    <property type="match status" value="1"/>
</dbReference>